<dbReference type="OrthoDB" id="6579040at2759"/>
<dbReference type="Proteomes" id="UP001153712">
    <property type="component" value="Chromosome 5"/>
</dbReference>
<dbReference type="EMBL" id="OU900098">
    <property type="protein sequence ID" value="CAG9861814.1"/>
    <property type="molecule type" value="Genomic_DNA"/>
</dbReference>
<keyword evidence="2" id="KW-1185">Reference proteome</keyword>
<accession>A0A9N9TNZ0</accession>
<organism evidence="1 2">
    <name type="scientific">Phyllotreta striolata</name>
    <name type="common">Striped flea beetle</name>
    <name type="synonym">Crioceris striolata</name>
    <dbReference type="NCBI Taxonomy" id="444603"/>
    <lineage>
        <taxon>Eukaryota</taxon>
        <taxon>Metazoa</taxon>
        <taxon>Ecdysozoa</taxon>
        <taxon>Arthropoda</taxon>
        <taxon>Hexapoda</taxon>
        <taxon>Insecta</taxon>
        <taxon>Pterygota</taxon>
        <taxon>Neoptera</taxon>
        <taxon>Endopterygota</taxon>
        <taxon>Coleoptera</taxon>
        <taxon>Polyphaga</taxon>
        <taxon>Cucujiformia</taxon>
        <taxon>Chrysomeloidea</taxon>
        <taxon>Chrysomelidae</taxon>
        <taxon>Galerucinae</taxon>
        <taxon>Alticini</taxon>
        <taxon>Phyllotreta</taxon>
    </lineage>
</organism>
<reference evidence="1" key="1">
    <citation type="submission" date="2022-01" db="EMBL/GenBank/DDBJ databases">
        <authorList>
            <person name="King R."/>
        </authorList>
    </citation>
    <scope>NUCLEOTIDE SEQUENCE</scope>
</reference>
<protein>
    <submittedName>
        <fullName evidence="1">Uncharacterized protein</fullName>
    </submittedName>
</protein>
<name>A0A9N9TNZ0_PHYSR</name>
<evidence type="ECO:0000313" key="2">
    <source>
        <dbReference type="Proteomes" id="UP001153712"/>
    </source>
</evidence>
<dbReference type="AlphaFoldDB" id="A0A9N9TNZ0"/>
<sequence length="546" mass="63561">MIQLSKFPLFSTVLKTYEQARRYKRVLGDKVRELDETTLTGRLLAYVSHPTEQINAPKRSESKIERIKKSIESLDTGGKASKHHFLQTVDEQCTRELKQMSTLCIFDVLHALTKKIPNRITESEFYERSLQELAARLPYLSKNEVIQYIFYMGLKKKNNSNNQILKKCLNKLSKSGLSTLTAEDLCVICNSTFKTTTKINDQFLSTVIAYIQNNLHLFKDPALLVTYLKSIRQNRYQNEEFLSTISYTILFNKTAEHYSFSALCHILALYSDYLYYDENVLRHFCEKSIDILRHSSYTTKTEHMSIQSRLKDIKRLLWCLSNLNYTKLPASDIKDVIIPSIVQRVEAGDVEENYTSLIEIALYLWMLNYKSHELMPYFLRKTVIQPLLSTNSPIKQRLNLLLTCLFYEDKTLLKESGVYPKFNSDYDMMNQLKKRPALKKVMDNLAVISKRHDLNKFQMNCQIPGLNIIGITGYKKKIYKTAYLEILDEYTTLKNTDNSPTGPMQLKLRLLERMDEAVILIDSNEIEGMSDKDVQRVLLEEIEFVC</sequence>
<evidence type="ECO:0000313" key="1">
    <source>
        <dbReference type="EMBL" id="CAG9861814.1"/>
    </source>
</evidence>
<gene>
    <name evidence="1" type="ORF">PHYEVI_LOCUS8140</name>
</gene>
<proteinExistence type="predicted"/>